<dbReference type="PROSITE" id="PS51194">
    <property type="entry name" value="HELICASE_CTER"/>
    <property type="match status" value="1"/>
</dbReference>
<dbReference type="GO" id="GO:0003677">
    <property type="term" value="F:DNA binding"/>
    <property type="evidence" value="ECO:0007669"/>
    <property type="project" value="UniProtKB-KW"/>
</dbReference>
<evidence type="ECO:0000256" key="4">
    <source>
        <dbReference type="ARBA" id="ARBA00022801"/>
    </source>
</evidence>
<dbReference type="KEGG" id="fgg:FSB75_14350"/>
<dbReference type="InterPro" id="IPR001650">
    <property type="entry name" value="Helicase_C-like"/>
</dbReference>
<dbReference type="InterPro" id="IPR032284">
    <property type="entry name" value="RecQ_Zn-bd"/>
</dbReference>
<dbReference type="PANTHER" id="PTHR13710:SF105">
    <property type="entry name" value="ATP-DEPENDENT DNA HELICASE Q1"/>
    <property type="match status" value="1"/>
</dbReference>
<dbReference type="GO" id="GO:0043138">
    <property type="term" value="F:3'-5' DNA helicase activity"/>
    <property type="evidence" value="ECO:0007669"/>
    <property type="project" value="UniProtKB-EC"/>
</dbReference>
<dbReference type="PANTHER" id="PTHR13710">
    <property type="entry name" value="DNA HELICASE RECQ FAMILY MEMBER"/>
    <property type="match status" value="1"/>
</dbReference>
<keyword evidence="5 15" id="KW-0347">Helicase</keyword>
<dbReference type="NCBIfam" id="TIGR00614">
    <property type="entry name" value="recQ_fam"/>
    <property type="match status" value="1"/>
</dbReference>
<keyword evidence="16" id="KW-1185">Reference proteome</keyword>
<dbReference type="InterPro" id="IPR004589">
    <property type="entry name" value="DNA_helicase_ATP-dep_RecQ"/>
</dbReference>
<dbReference type="Proteomes" id="UP000321204">
    <property type="component" value="Chromosome"/>
</dbReference>
<dbReference type="AlphaFoldDB" id="A0A5B8UJZ9"/>
<dbReference type="Pfam" id="PF00270">
    <property type="entry name" value="DEAD"/>
    <property type="match status" value="1"/>
</dbReference>
<dbReference type="CDD" id="cd17920">
    <property type="entry name" value="DEXHc_RecQ"/>
    <property type="match status" value="1"/>
</dbReference>
<dbReference type="EC" id="5.6.2.4" evidence="10"/>
<dbReference type="GO" id="GO:0043590">
    <property type="term" value="C:bacterial nucleoid"/>
    <property type="evidence" value="ECO:0007669"/>
    <property type="project" value="TreeGrafter"/>
</dbReference>
<dbReference type="Pfam" id="PF00271">
    <property type="entry name" value="Helicase_C"/>
    <property type="match status" value="1"/>
</dbReference>
<dbReference type="FunFam" id="3.40.50.300:FF:001389">
    <property type="entry name" value="ATP-dependent DNA helicase RecQ"/>
    <property type="match status" value="1"/>
</dbReference>
<dbReference type="Pfam" id="PF16124">
    <property type="entry name" value="RecQ_Zn_bind"/>
    <property type="match status" value="1"/>
</dbReference>
<dbReference type="EMBL" id="CP042433">
    <property type="protein sequence ID" value="QEC57031.1"/>
    <property type="molecule type" value="Genomic_DNA"/>
</dbReference>
<gene>
    <name evidence="15" type="ORF">FSB75_14350</name>
</gene>
<evidence type="ECO:0000256" key="7">
    <source>
        <dbReference type="ARBA" id="ARBA00023125"/>
    </source>
</evidence>
<keyword evidence="6" id="KW-0067">ATP-binding</keyword>
<evidence type="ECO:0000256" key="9">
    <source>
        <dbReference type="ARBA" id="ARBA00034617"/>
    </source>
</evidence>
<keyword evidence="8" id="KW-0413">Isomerase</keyword>
<sequence>MADLLSILSRYWGYEAFRPQQEEIIQSVLDGKDTLALLPTGGGKSICYQVPALAQEGICLVVSPLIALMKDQVEALKSRGVGALMIYSGMTRKDVLRTLENARQDYFKFLYVSPERLETSLFKEYLPALNVNLIAVDEAHCISQWGYDFRPSYLKIAALREELPNIPVLAVTASATEAVQKDICDKLHFRHTKIFRQSFERKNLSYSVFNAEAKATKLVDVLKKVDGPAIVYCKTRKRTKEIASLLQMHGMSADFYHAGLSSEERSSRQQEWIGNKTRIIVCTNAFGMGIDKPDVRIVVHTDPPDCLENYYQEAGRCGRDGKKAYAVLLYDEKNIEELEGLHLLRYPSFETIKTVYEAVVNFLQIHVNEGGDRSYTFRFDDFVRNFKLNVHQVLYALQALESDGWLSYNEKAFTPSTLCFTASKERLYEFYQNHPEYESTLTTLLRTYEGIFDFPVFISETLLAKLLREEEGAVKENLQKISAYGIVRYTPQNDAPQLMFLKNRVATNDLRINLAAYNSRKEVFVARVQKMIQYIRSSSCRSRFTGHYFGDAEANDCGVCDNCLQKKKSLLTTEEFERITSAILGLLGQNAFSIADLIGELKTFRTEKVWEVLRFLQAENKIHTSAGGSLFLNGKTTA</sequence>
<comment type="similarity">
    <text evidence="1">Belongs to the helicase family. RecQ subfamily.</text>
</comment>
<keyword evidence="2" id="KW-0479">Metal-binding</keyword>
<name>A0A5B8UJZ9_9BACT</name>
<dbReference type="InterPro" id="IPR027417">
    <property type="entry name" value="P-loop_NTPase"/>
</dbReference>
<dbReference type="SMART" id="SM00490">
    <property type="entry name" value="HELICc"/>
    <property type="match status" value="1"/>
</dbReference>
<evidence type="ECO:0000256" key="1">
    <source>
        <dbReference type="ARBA" id="ARBA00005446"/>
    </source>
</evidence>
<dbReference type="GO" id="GO:0005737">
    <property type="term" value="C:cytoplasm"/>
    <property type="evidence" value="ECO:0007669"/>
    <property type="project" value="TreeGrafter"/>
</dbReference>
<evidence type="ECO:0000256" key="10">
    <source>
        <dbReference type="ARBA" id="ARBA00034808"/>
    </source>
</evidence>
<evidence type="ECO:0000259" key="14">
    <source>
        <dbReference type="PROSITE" id="PS51194"/>
    </source>
</evidence>
<dbReference type="InterPro" id="IPR036388">
    <property type="entry name" value="WH-like_DNA-bd_sf"/>
</dbReference>
<evidence type="ECO:0000256" key="11">
    <source>
        <dbReference type="ARBA" id="ARBA00044535"/>
    </source>
</evidence>
<dbReference type="GO" id="GO:0009378">
    <property type="term" value="F:four-way junction helicase activity"/>
    <property type="evidence" value="ECO:0007669"/>
    <property type="project" value="TreeGrafter"/>
</dbReference>
<evidence type="ECO:0000256" key="8">
    <source>
        <dbReference type="ARBA" id="ARBA00023235"/>
    </source>
</evidence>
<feature type="domain" description="Helicase ATP-binding" evidence="13">
    <location>
        <begin position="25"/>
        <end position="193"/>
    </location>
</feature>
<evidence type="ECO:0000256" key="12">
    <source>
        <dbReference type="ARBA" id="ARBA00044550"/>
    </source>
</evidence>
<reference evidence="15 16" key="1">
    <citation type="journal article" date="2015" name="Int. J. Syst. Evol. Microbiol.">
        <title>Flavisolibacter ginsenosidimutans sp. nov., with ginsenoside-converting activity isolated from soil used for cultivating ginseng.</title>
        <authorList>
            <person name="Zhao Y."/>
            <person name="Liu Q."/>
            <person name="Kang M.S."/>
            <person name="Jin F."/>
            <person name="Yu H."/>
            <person name="Im W.T."/>
        </authorList>
    </citation>
    <scope>NUCLEOTIDE SEQUENCE [LARGE SCALE GENOMIC DNA]</scope>
    <source>
        <strain evidence="15 16">Gsoil 636</strain>
    </source>
</reference>
<evidence type="ECO:0000259" key="13">
    <source>
        <dbReference type="PROSITE" id="PS51192"/>
    </source>
</evidence>
<evidence type="ECO:0000256" key="3">
    <source>
        <dbReference type="ARBA" id="ARBA00022741"/>
    </source>
</evidence>
<dbReference type="GO" id="GO:0030894">
    <property type="term" value="C:replisome"/>
    <property type="evidence" value="ECO:0007669"/>
    <property type="project" value="TreeGrafter"/>
</dbReference>
<evidence type="ECO:0000256" key="2">
    <source>
        <dbReference type="ARBA" id="ARBA00022723"/>
    </source>
</evidence>
<dbReference type="SUPFAM" id="SSF52540">
    <property type="entry name" value="P-loop containing nucleoside triphosphate hydrolases"/>
    <property type="match status" value="1"/>
</dbReference>
<protein>
    <recommendedName>
        <fullName evidence="11">ATP-dependent DNA helicase RecQ</fullName>
        <ecNumber evidence="10">5.6.2.4</ecNumber>
    </recommendedName>
    <alternativeName>
        <fullName evidence="12">DNA 3'-5' helicase RecQ</fullName>
    </alternativeName>
</protein>
<evidence type="ECO:0000313" key="15">
    <source>
        <dbReference type="EMBL" id="QEC57031.1"/>
    </source>
</evidence>
<evidence type="ECO:0000256" key="6">
    <source>
        <dbReference type="ARBA" id="ARBA00022840"/>
    </source>
</evidence>
<keyword evidence="4" id="KW-0378">Hydrolase</keyword>
<dbReference type="RefSeq" id="WP_146788895.1">
    <property type="nucleotide sequence ID" value="NZ_BAABIO010000003.1"/>
</dbReference>
<evidence type="ECO:0000313" key="16">
    <source>
        <dbReference type="Proteomes" id="UP000321204"/>
    </source>
</evidence>
<dbReference type="InterPro" id="IPR014001">
    <property type="entry name" value="Helicase_ATP-bd"/>
</dbReference>
<evidence type="ECO:0000256" key="5">
    <source>
        <dbReference type="ARBA" id="ARBA00022806"/>
    </source>
</evidence>
<dbReference type="InterPro" id="IPR011545">
    <property type="entry name" value="DEAD/DEAH_box_helicase_dom"/>
</dbReference>
<feature type="domain" description="Helicase C-terminal" evidence="14">
    <location>
        <begin position="217"/>
        <end position="360"/>
    </location>
</feature>
<dbReference type="GO" id="GO:0016787">
    <property type="term" value="F:hydrolase activity"/>
    <property type="evidence" value="ECO:0007669"/>
    <property type="project" value="UniProtKB-KW"/>
</dbReference>
<dbReference type="GO" id="GO:0006281">
    <property type="term" value="P:DNA repair"/>
    <property type="evidence" value="ECO:0007669"/>
    <property type="project" value="TreeGrafter"/>
</dbReference>
<dbReference type="PROSITE" id="PS51192">
    <property type="entry name" value="HELICASE_ATP_BIND_1"/>
    <property type="match status" value="1"/>
</dbReference>
<dbReference type="GO" id="GO:0006310">
    <property type="term" value="P:DNA recombination"/>
    <property type="evidence" value="ECO:0007669"/>
    <property type="project" value="InterPro"/>
</dbReference>
<dbReference type="Gene3D" id="1.10.10.10">
    <property type="entry name" value="Winged helix-like DNA-binding domain superfamily/Winged helix DNA-binding domain"/>
    <property type="match status" value="1"/>
</dbReference>
<dbReference type="Gene3D" id="3.40.50.300">
    <property type="entry name" value="P-loop containing nucleotide triphosphate hydrolases"/>
    <property type="match status" value="2"/>
</dbReference>
<dbReference type="GO" id="GO:0005524">
    <property type="term" value="F:ATP binding"/>
    <property type="evidence" value="ECO:0007669"/>
    <property type="project" value="UniProtKB-KW"/>
</dbReference>
<dbReference type="GO" id="GO:0046872">
    <property type="term" value="F:metal ion binding"/>
    <property type="evidence" value="ECO:0007669"/>
    <property type="project" value="UniProtKB-KW"/>
</dbReference>
<accession>A0A5B8UJZ9</accession>
<organism evidence="15 16">
    <name type="scientific">Flavisolibacter ginsenosidimutans</name>
    <dbReference type="NCBI Taxonomy" id="661481"/>
    <lineage>
        <taxon>Bacteria</taxon>
        <taxon>Pseudomonadati</taxon>
        <taxon>Bacteroidota</taxon>
        <taxon>Chitinophagia</taxon>
        <taxon>Chitinophagales</taxon>
        <taxon>Chitinophagaceae</taxon>
        <taxon>Flavisolibacter</taxon>
    </lineage>
</organism>
<proteinExistence type="inferred from homology"/>
<dbReference type="OrthoDB" id="9763310at2"/>
<keyword evidence="3" id="KW-0547">Nucleotide-binding</keyword>
<keyword evidence="7" id="KW-0238">DNA-binding</keyword>
<dbReference type="SMART" id="SM00487">
    <property type="entry name" value="DEXDc"/>
    <property type="match status" value="1"/>
</dbReference>
<comment type="catalytic activity">
    <reaction evidence="9">
        <text>Couples ATP hydrolysis with the unwinding of duplex DNA by translocating in the 3'-5' direction.</text>
        <dbReference type="EC" id="5.6.2.4"/>
    </reaction>
</comment>